<comment type="caution">
    <text evidence="1">The sequence shown here is derived from an EMBL/GenBank/DDBJ whole genome shotgun (WGS) entry which is preliminary data.</text>
</comment>
<protein>
    <submittedName>
        <fullName evidence="1">Uncharacterized protein</fullName>
    </submittedName>
</protein>
<dbReference type="RefSeq" id="WP_379788610.1">
    <property type="nucleotide sequence ID" value="NZ_JBHSHL010000033.1"/>
</dbReference>
<dbReference type="EMBL" id="JBHSHL010000033">
    <property type="protein sequence ID" value="MFC4805072.1"/>
    <property type="molecule type" value="Genomic_DNA"/>
</dbReference>
<dbReference type="Proteomes" id="UP001595916">
    <property type="component" value="Unassembled WGS sequence"/>
</dbReference>
<evidence type="ECO:0000313" key="2">
    <source>
        <dbReference type="Proteomes" id="UP001595916"/>
    </source>
</evidence>
<name>A0ABV9QMW5_9FIRM</name>
<sequence length="181" mass="20944">MPVPTYLERYAVQVKEGDYTDIRIRGKTGGELFEIYYFGDLFQNEYLPNPYIVDLYVGEETLPCKIVAKDVATGDFILIYDGFRHGYNGMFCEECGGQKARERQVVRYDLPPSKLHLRLGYSIDYEQEKEDFNVDENDRVRLINNEVISWDEVGRNGFDYFSLSCEDNGGSRIEIVSLELA</sequence>
<accession>A0ABV9QMW5</accession>
<reference evidence="2" key="1">
    <citation type="journal article" date="2019" name="Int. J. Syst. Evol. Microbiol.">
        <title>The Global Catalogue of Microorganisms (GCM) 10K type strain sequencing project: providing services to taxonomists for standard genome sequencing and annotation.</title>
        <authorList>
            <consortium name="The Broad Institute Genomics Platform"/>
            <consortium name="The Broad Institute Genome Sequencing Center for Infectious Disease"/>
            <person name="Wu L."/>
            <person name="Ma J."/>
        </authorList>
    </citation>
    <scope>NUCLEOTIDE SEQUENCE [LARGE SCALE GENOMIC DNA]</scope>
    <source>
        <strain evidence="2">CCUG 46385</strain>
    </source>
</reference>
<keyword evidence="2" id="KW-1185">Reference proteome</keyword>
<proteinExistence type="predicted"/>
<gene>
    <name evidence="1" type="ORF">ACFO4R_08250</name>
</gene>
<evidence type="ECO:0000313" key="1">
    <source>
        <dbReference type="EMBL" id="MFC4805072.1"/>
    </source>
</evidence>
<organism evidence="1 2">
    <name type="scientific">Filifactor villosus</name>
    <dbReference type="NCBI Taxonomy" id="29374"/>
    <lineage>
        <taxon>Bacteria</taxon>
        <taxon>Bacillati</taxon>
        <taxon>Bacillota</taxon>
        <taxon>Clostridia</taxon>
        <taxon>Peptostreptococcales</taxon>
        <taxon>Filifactoraceae</taxon>
        <taxon>Filifactor</taxon>
    </lineage>
</organism>